<keyword evidence="6 9" id="KW-0408">Iron</keyword>
<dbReference type="InterPro" id="IPR007197">
    <property type="entry name" value="rSAM"/>
</dbReference>
<name>A0A0C7NNV5_DEFTU</name>
<evidence type="ECO:0000256" key="4">
    <source>
        <dbReference type="ARBA" id="ARBA00022691"/>
    </source>
</evidence>
<dbReference type="InterPro" id="IPR004559">
    <property type="entry name" value="HemW-like"/>
</dbReference>
<evidence type="ECO:0000256" key="9">
    <source>
        <dbReference type="RuleBase" id="RU364116"/>
    </source>
</evidence>
<dbReference type="GO" id="GO:0006779">
    <property type="term" value="P:porphyrin-containing compound biosynthetic process"/>
    <property type="evidence" value="ECO:0007669"/>
    <property type="project" value="InterPro"/>
</dbReference>
<dbReference type="NCBIfam" id="TIGR00539">
    <property type="entry name" value="hemN_rel"/>
    <property type="match status" value="1"/>
</dbReference>
<dbReference type="KEGG" id="dtn:DTL3_0266"/>
<keyword evidence="5 9" id="KW-0479">Metal-binding</keyword>
<dbReference type="Pfam" id="PF04055">
    <property type="entry name" value="Radical_SAM"/>
    <property type="match status" value="1"/>
</dbReference>
<keyword evidence="4 9" id="KW-0949">S-adenosyl-L-methionine</keyword>
<dbReference type="InterPro" id="IPR013785">
    <property type="entry name" value="Aldolase_TIM"/>
</dbReference>
<dbReference type="SUPFAM" id="SSF102114">
    <property type="entry name" value="Radical SAM enzymes"/>
    <property type="match status" value="1"/>
</dbReference>
<gene>
    <name evidence="11" type="primary">hemN</name>
    <name evidence="11" type="ORF">DTL3_0266</name>
</gene>
<dbReference type="InterPro" id="IPR034505">
    <property type="entry name" value="Coproporphyrinogen-III_oxidase"/>
</dbReference>
<dbReference type="SFLD" id="SFLDF00562">
    <property type="entry name" value="HemN-like__clustered_with_heat"/>
    <property type="match status" value="1"/>
</dbReference>
<keyword evidence="9" id="KW-0004">4Fe-4S</keyword>
<dbReference type="GO" id="GO:0046872">
    <property type="term" value="F:metal ion binding"/>
    <property type="evidence" value="ECO:0007669"/>
    <property type="project" value="UniProtKB-UniRule"/>
</dbReference>
<keyword evidence="9" id="KW-0963">Cytoplasm</keyword>
<keyword evidence="8 9" id="KW-0143">Chaperone</keyword>
<dbReference type="SFLD" id="SFLDG01065">
    <property type="entry name" value="anaerobic_coproporphyrinogen-I"/>
    <property type="match status" value="1"/>
</dbReference>
<dbReference type="HOGENOM" id="CLU_027579_2_2_0"/>
<dbReference type="PANTHER" id="PTHR13932">
    <property type="entry name" value="COPROPORPHYRINIGEN III OXIDASE"/>
    <property type="match status" value="1"/>
</dbReference>
<evidence type="ECO:0000256" key="2">
    <source>
        <dbReference type="ARBA" id="ARBA00017228"/>
    </source>
</evidence>
<evidence type="ECO:0000256" key="8">
    <source>
        <dbReference type="ARBA" id="ARBA00023186"/>
    </source>
</evidence>
<evidence type="ECO:0000313" key="12">
    <source>
        <dbReference type="Proteomes" id="UP000032809"/>
    </source>
</evidence>
<reference evidence="12" key="1">
    <citation type="submission" date="2014-11" db="EMBL/GenBank/DDBJ databases">
        <authorList>
            <person name="Wibberg D."/>
        </authorList>
    </citation>
    <scope>NUCLEOTIDE SEQUENCE [LARGE SCALE GENOMIC DNA]</scope>
    <source>
        <strain evidence="12">L3</strain>
    </source>
</reference>
<comment type="function">
    <text evidence="9">Probably acts as a heme chaperone, transferring heme to an unknown acceptor. Binds one molecule of heme per monomer, possibly covalently. Binds 1 [4Fe-4S] cluster. The cluster is coordinated with 3 cysteines and an exchangeable S-adenosyl-L-methionine.</text>
</comment>
<evidence type="ECO:0000256" key="6">
    <source>
        <dbReference type="ARBA" id="ARBA00023004"/>
    </source>
</evidence>
<keyword evidence="3 9" id="KW-0349">Heme</keyword>
<dbReference type="Gene3D" id="3.20.20.70">
    <property type="entry name" value="Aldolase class I"/>
    <property type="match status" value="1"/>
</dbReference>
<dbReference type="Proteomes" id="UP000032809">
    <property type="component" value="Chromosome I"/>
</dbReference>
<dbReference type="CDD" id="cd01335">
    <property type="entry name" value="Radical_SAM"/>
    <property type="match status" value="1"/>
</dbReference>
<dbReference type="Pfam" id="PF06969">
    <property type="entry name" value="HemN_C"/>
    <property type="match status" value="1"/>
</dbReference>
<dbReference type="PROSITE" id="PS51918">
    <property type="entry name" value="RADICAL_SAM"/>
    <property type="match status" value="1"/>
</dbReference>
<keyword evidence="7 9" id="KW-0411">Iron-sulfur</keyword>
<organism evidence="11 12">
    <name type="scientific">Defluviitoga tunisiensis</name>
    <dbReference type="NCBI Taxonomy" id="1006576"/>
    <lineage>
        <taxon>Bacteria</taxon>
        <taxon>Thermotogati</taxon>
        <taxon>Thermotogota</taxon>
        <taxon>Thermotogae</taxon>
        <taxon>Petrotogales</taxon>
        <taxon>Petrotogaceae</taxon>
        <taxon>Defluviitoga</taxon>
    </lineage>
</organism>
<dbReference type="EMBL" id="LN824141">
    <property type="protein sequence ID" value="CEP77597.1"/>
    <property type="molecule type" value="Genomic_DNA"/>
</dbReference>
<keyword evidence="12" id="KW-1185">Reference proteome</keyword>
<dbReference type="PATRIC" id="fig|1006576.9.peg.263"/>
<comment type="similarity">
    <text evidence="1">Belongs to the anaerobic coproporphyrinogen-III oxidase family. HemW subfamily.</text>
</comment>
<dbReference type="STRING" id="1006576.DTL3_0266"/>
<dbReference type="InterPro" id="IPR006638">
    <property type="entry name" value="Elp3/MiaA/NifB-like_rSAM"/>
</dbReference>
<evidence type="ECO:0000259" key="10">
    <source>
        <dbReference type="PROSITE" id="PS51918"/>
    </source>
</evidence>
<dbReference type="InterPro" id="IPR058240">
    <property type="entry name" value="rSAM_sf"/>
</dbReference>
<dbReference type="GO" id="GO:0051539">
    <property type="term" value="F:4 iron, 4 sulfur cluster binding"/>
    <property type="evidence" value="ECO:0007669"/>
    <property type="project" value="UniProtKB-UniRule"/>
</dbReference>
<dbReference type="SFLD" id="SFLDS00029">
    <property type="entry name" value="Radical_SAM"/>
    <property type="match status" value="1"/>
</dbReference>
<sequence>MNCNDLGIYIHIPFCTKRCLYCDYTSFTNLELIEKYFDTLKKEIILKSRESKSFKIKTIYLGGGTPSIIKTDLIEDIFFTLLNNYDINSLEEFTIEVNPESVREDKLSFYKSIGINRISIGFQSTTNEILKKVGRIHRFEEEIRAFSLLKKYFDNINVDFILGLPGENTNTVAKNLEFIQNFQPSHISYYLFDASHDTPLKFLLNDGKMYLPDEDFLAGQLDLIDNFLKNINYKHYEISSWALLSKESMHNKLYWHNLNYQGFGISAGGHVNNFRYVNTSSINNYIKYINEGVFPYEYQNSNDSFHELIETLFMGLRLLDGINYVSLVNRFGKTLTDKVIDNLKKNVENYICIKDNHIKLSKKGLDYSRYVFEKLLDITY</sequence>
<dbReference type="SMART" id="SM00729">
    <property type="entry name" value="Elp3"/>
    <property type="match status" value="1"/>
</dbReference>
<feature type="domain" description="Radical SAM core" evidence="10">
    <location>
        <begin position="1"/>
        <end position="234"/>
    </location>
</feature>
<accession>A0A0C7NNV5</accession>
<dbReference type="AlphaFoldDB" id="A0A0C7NNV5"/>
<protein>
    <recommendedName>
        <fullName evidence="2 9">Heme chaperone HemW</fullName>
    </recommendedName>
</protein>
<dbReference type="InterPro" id="IPR010723">
    <property type="entry name" value="HemN_C"/>
</dbReference>
<dbReference type="GO" id="GO:0004109">
    <property type="term" value="F:coproporphyrinogen oxidase activity"/>
    <property type="evidence" value="ECO:0007669"/>
    <property type="project" value="InterPro"/>
</dbReference>
<comment type="subcellular location">
    <subcellularLocation>
        <location evidence="9">Cytoplasm</location>
    </subcellularLocation>
</comment>
<dbReference type="GO" id="GO:0005737">
    <property type="term" value="C:cytoplasm"/>
    <property type="evidence" value="ECO:0007669"/>
    <property type="project" value="UniProtKB-SubCell"/>
</dbReference>
<evidence type="ECO:0000256" key="1">
    <source>
        <dbReference type="ARBA" id="ARBA00006100"/>
    </source>
</evidence>
<dbReference type="RefSeq" id="WP_045087195.1">
    <property type="nucleotide sequence ID" value="NZ_LN824141.1"/>
</dbReference>
<evidence type="ECO:0000256" key="3">
    <source>
        <dbReference type="ARBA" id="ARBA00022617"/>
    </source>
</evidence>
<keyword evidence="11" id="KW-0560">Oxidoreductase</keyword>
<dbReference type="PANTHER" id="PTHR13932:SF5">
    <property type="entry name" value="RADICAL S-ADENOSYL METHIONINE DOMAIN-CONTAINING PROTEIN 1, MITOCHONDRIAL"/>
    <property type="match status" value="1"/>
</dbReference>
<evidence type="ECO:0000256" key="7">
    <source>
        <dbReference type="ARBA" id="ARBA00023014"/>
    </source>
</evidence>
<evidence type="ECO:0000256" key="5">
    <source>
        <dbReference type="ARBA" id="ARBA00022723"/>
    </source>
</evidence>
<proteinExistence type="inferred from homology"/>
<evidence type="ECO:0000313" key="11">
    <source>
        <dbReference type="EMBL" id="CEP77597.1"/>
    </source>
</evidence>